<dbReference type="NCBIfam" id="TIGR03434">
    <property type="entry name" value="ADOP"/>
    <property type="match status" value="1"/>
</dbReference>
<dbReference type="AlphaFoldDB" id="A0A917MBB7"/>
<feature type="domain" description="MacB-like periplasmic core" evidence="9">
    <location>
        <begin position="501"/>
        <end position="697"/>
    </location>
</feature>
<dbReference type="NCBIfam" id="NF038403">
    <property type="entry name" value="perm_prefix_1"/>
    <property type="match status" value="1"/>
</dbReference>
<dbReference type="GO" id="GO:0022857">
    <property type="term" value="F:transmembrane transporter activity"/>
    <property type="evidence" value="ECO:0007669"/>
    <property type="project" value="TreeGrafter"/>
</dbReference>
<feature type="domain" description="ABC3 transporter permease C-terminal" evidence="8">
    <location>
        <begin position="758"/>
        <end position="871"/>
    </location>
</feature>
<evidence type="ECO:0000259" key="9">
    <source>
        <dbReference type="Pfam" id="PF12704"/>
    </source>
</evidence>
<proteinExistence type="inferred from homology"/>
<evidence type="ECO:0000256" key="1">
    <source>
        <dbReference type="ARBA" id="ARBA00004651"/>
    </source>
</evidence>
<dbReference type="PANTHER" id="PTHR30572">
    <property type="entry name" value="MEMBRANE COMPONENT OF TRANSPORTER-RELATED"/>
    <property type="match status" value="1"/>
</dbReference>
<feature type="domain" description="ABC3 transporter permease C-terminal" evidence="8">
    <location>
        <begin position="353"/>
        <end position="471"/>
    </location>
</feature>
<feature type="transmembrane region" description="Helical" evidence="7">
    <location>
        <begin position="490"/>
        <end position="515"/>
    </location>
</feature>
<feature type="transmembrane region" description="Helical" evidence="7">
    <location>
        <begin position="756"/>
        <end position="779"/>
    </location>
</feature>
<dbReference type="EMBL" id="BMGT01000005">
    <property type="protein sequence ID" value="GGG89225.1"/>
    <property type="molecule type" value="Genomic_DNA"/>
</dbReference>
<keyword evidence="4 7" id="KW-1133">Transmembrane helix</keyword>
<dbReference type="InterPro" id="IPR047928">
    <property type="entry name" value="Perm_prefix_1"/>
</dbReference>
<reference evidence="10" key="2">
    <citation type="submission" date="2020-09" db="EMBL/GenBank/DDBJ databases">
        <authorList>
            <person name="Sun Q."/>
            <person name="Zhou Y."/>
        </authorList>
    </citation>
    <scope>NUCLEOTIDE SEQUENCE</scope>
    <source>
        <strain evidence="10">CGMCC 1.12997</strain>
    </source>
</reference>
<feature type="transmembrane region" description="Helical" evidence="7">
    <location>
        <begin position="808"/>
        <end position="830"/>
    </location>
</feature>
<comment type="subcellular location">
    <subcellularLocation>
        <location evidence="1">Cell membrane</location>
        <topology evidence="1">Multi-pass membrane protein</topology>
    </subcellularLocation>
</comment>
<dbReference type="InterPro" id="IPR050250">
    <property type="entry name" value="Macrolide_Exporter_MacB"/>
</dbReference>
<dbReference type="InterPro" id="IPR003838">
    <property type="entry name" value="ABC3_permease_C"/>
</dbReference>
<feature type="transmembrane region" description="Helical" evidence="7">
    <location>
        <begin position="842"/>
        <end position="863"/>
    </location>
</feature>
<dbReference type="Proteomes" id="UP000647241">
    <property type="component" value="Unassembled WGS sequence"/>
</dbReference>
<dbReference type="Pfam" id="PF12704">
    <property type="entry name" value="MacB_PCD"/>
    <property type="match status" value="2"/>
</dbReference>
<gene>
    <name evidence="10" type="ORF">GCM10011585_36770</name>
</gene>
<dbReference type="InterPro" id="IPR017800">
    <property type="entry name" value="ADOP"/>
</dbReference>
<keyword evidence="5 7" id="KW-0472">Membrane</keyword>
<name>A0A917MBB7_9BACT</name>
<dbReference type="GO" id="GO:0005886">
    <property type="term" value="C:plasma membrane"/>
    <property type="evidence" value="ECO:0007669"/>
    <property type="project" value="UniProtKB-SubCell"/>
</dbReference>
<dbReference type="PANTHER" id="PTHR30572:SF4">
    <property type="entry name" value="ABC TRANSPORTER PERMEASE YTRF"/>
    <property type="match status" value="1"/>
</dbReference>
<evidence type="ECO:0000313" key="11">
    <source>
        <dbReference type="Proteomes" id="UP000647241"/>
    </source>
</evidence>
<comment type="similarity">
    <text evidence="6">Belongs to the ABC-4 integral membrane protein family.</text>
</comment>
<evidence type="ECO:0008006" key="12">
    <source>
        <dbReference type="Google" id="ProtNLM"/>
    </source>
</evidence>
<keyword evidence="2" id="KW-1003">Cell membrane</keyword>
<evidence type="ECO:0000256" key="6">
    <source>
        <dbReference type="ARBA" id="ARBA00038076"/>
    </source>
</evidence>
<feature type="transmembrane region" description="Helical" evidence="7">
    <location>
        <begin position="89"/>
        <end position="115"/>
    </location>
</feature>
<evidence type="ECO:0000256" key="2">
    <source>
        <dbReference type="ARBA" id="ARBA00022475"/>
    </source>
</evidence>
<dbReference type="RefSeq" id="WP_188555713.1">
    <property type="nucleotide sequence ID" value="NZ_BMGT01000005.1"/>
</dbReference>
<sequence length="878" mass="95868">MGWLRQLFSRRRRYDELSETIREHLDEKIEDLMDRGLTRDEAERAARLEFGNVAVIEQRSREVWLWARVDALWGDLKYAMRQLIKHPGFSTTAVITLALGIGANVVVFGVLNALILRPLNVSDPQELVNVVHQQHNSHYQSYPDYVDYRDRNNTFSGMAAYDTTSAAITAGNTTTKNFGYFVSGNYFDLLGVQPELGRFLHASDEHGINSAPYVVLSHEFWQRRFNGDPGIVGKTIDVNKHPLTVIGIAQPDFHGTELLYWPDFWIPITSAPGIGMNTNYLVNRASHNPWILGRLKPGVTRQQATDDLTVISRRLAEQYPTSDYGITARLVKPGLMGDSWGDPIRGFLKGIMLLAGLVLLAACANLGSIFTARATDRGRELAIRLAVGSSHWSILRGLLLEAVLISLFGGLAGAIFASQLLRGLSRWQPFQDMPFHVLVHPDTTVYMAAFLLSLASGVLFGLLPARMIWRTDAAQAMKGGMTATPIFRRLALRDLLLGIQIVLCTLLVTASFVALRGMVRSLHAPFGFQPQGVMLAETDLTMAGYPPDQFLPMQKRMLETVAQLPGVSAVGMIDRTILGKSCCGGEGIFRAGTTDFRKEAFDAHNFAISPGYLDAAGTRLLAGRAINWSDNANSPQVAVVNATFAHMLFGNAPAVGQHFLLFRGTQPKEVIGVVEDGKYQSLTEDPQPAVFFPFTQEINNNGTVLVVRSPLASSEISNALYHALDAIDPNLPLTLHSWPDALDLALFPAKAATGALGIMGLLAAMLALTGIFGMASYSVSKRMKELGIRVALGANHVDLLGPALGRPFILLLSGSVSGLLIGILASHLLAQVVYEATPHDPWVLGGVFVTMALLGVLATGLPARRALRIDPARLLREE</sequence>
<feature type="domain" description="MacB-like periplasmic core" evidence="9">
    <location>
        <begin position="91"/>
        <end position="309"/>
    </location>
</feature>
<keyword evidence="11" id="KW-1185">Reference proteome</keyword>
<evidence type="ECO:0000256" key="7">
    <source>
        <dbReference type="SAM" id="Phobius"/>
    </source>
</evidence>
<evidence type="ECO:0000313" key="10">
    <source>
        <dbReference type="EMBL" id="GGG89225.1"/>
    </source>
</evidence>
<protein>
    <recommendedName>
        <fullName evidence="12">Permease</fullName>
    </recommendedName>
</protein>
<feature type="transmembrane region" description="Helical" evidence="7">
    <location>
        <begin position="445"/>
        <end position="469"/>
    </location>
</feature>
<comment type="caution">
    <text evidence="10">The sequence shown here is derived from an EMBL/GenBank/DDBJ whole genome shotgun (WGS) entry which is preliminary data.</text>
</comment>
<keyword evidence="3 7" id="KW-0812">Transmembrane</keyword>
<evidence type="ECO:0000256" key="5">
    <source>
        <dbReference type="ARBA" id="ARBA00023136"/>
    </source>
</evidence>
<accession>A0A917MBB7</accession>
<feature type="transmembrane region" description="Helical" evidence="7">
    <location>
        <begin position="393"/>
        <end position="417"/>
    </location>
</feature>
<dbReference type="Pfam" id="PF02687">
    <property type="entry name" value="FtsX"/>
    <property type="match status" value="2"/>
</dbReference>
<organism evidence="10 11">
    <name type="scientific">Edaphobacter dinghuensis</name>
    <dbReference type="NCBI Taxonomy" id="1560005"/>
    <lineage>
        <taxon>Bacteria</taxon>
        <taxon>Pseudomonadati</taxon>
        <taxon>Acidobacteriota</taxon>
        <taxon>Terriglobia</taxon>
        <taxon>Terriglobales</taxon>
        <taxon>Acidobacteriaceae</taxon>
        <taxon>Edaphobacter</taxon>
    </lineage>
</organism>
<evidence type="ECO:0000259" key="8">
    <source>
        <dbReference type="Pfam" id="PF02687"/>
    </source>
</evidence>
<evidence type="ECO:0000256" key="3">
    <source>
        <dbReference type="ARBA" id="ARBA00022692"/>
    </source>
</evidence>
<evidence type="ECO:0000256" key="4">
    <source>
        <dbReference type="ARBA" id="ARBA00022989"/>
    </source>
</evidence>
<dbReference type="InterPro" id="IPR025857">
    <property type="entry name" value="MacB_PCD"/>
</dbReference>
<reference evidence="10" key="1">
    <citation type="journal article" date="2014" name="Int. J. Syst. Evol. Microbiol.">
        <title>Complete genome sequence of Corynebacterium casei LMG S-19264T (=DSM 44701T), isolated from a smear-ripened cheese.</title>
        <authorList>
            <consortium name="US DOE Joint Genome Institute (JGI-PGF)"/>
            <person name="Walter F."/>
            <person name="Albersmeier A."/>
            <person name="Kalinowski J."/>
            <person name="Ruckert C."/>
        </authorList>
    </citation>
    <scope>NUCLEOTIDE SEQUENCE</scope>
    <source>
        <strain evidence="10">CGMCC 1.12997</strain>
    </source>
</reference>
<feature type="transmembrane region" description="Helical" evidence="7">
    <location>
        <begin position="351"/>
        <end position="372"/>
    </location>
</feature>